<feature type="compositionally biased region" description="Acidic residues" evidence="1">
    <location>
        <begin position="55"/>
        <end position="64"/>
    </location>
</feature>
<evidence type="ECO:0000256" key="1">
    <source>
        <dbReference type="SAM" id="MobiDB-lite"/>
    </source>
</evidence>
<dbReference type="InterPro" id="IPR011256">
    <property type="entry name" value="Reg_factor_effector_dom_sf"/>
</dbReference>
<comment type="caution">
    <text evidence="4">The sequence shown here is derived from an EMBL/GenBank/DDBJ whole genome shotgun (WGS) entry which is preliminary data.</text>
</comment>
<feature type="compositionally biased region" description="Gly residues" evidence="1">
    <location>
        <begin position="323"/>
        <end position="333"/>
    </location>
</feature>
<feature type="region of interest" description="Disordered" evidence="1">
    <location>
        <begin position="19"/>
        <end position="92"/>
    </location>
</feature>
<protein>
    <submittedName>
        <fullName evidence="4">GyrI-like domain-containing protein</fullName>
    </submittedName>
</protein>
<organism evidence="4 5">
    <name type="scientific">Camelimonas abortus</name>
    <dbReference type="NCBI Taxonomy" id="1017184"/>
    <lineage>
        <taxon>Bacteria</taxon>
        <taxon>Pseudomonadati</taxon>
        <taxon>Pseudomonadota</taxon>
        <taxon>Alphaproteobacteria</taxon>
        <taxon>Hyphomicrobiales</taxon>
        <taxon>Chelatococcaceae</taxon>
        <taxon>Camelimonas</taxon>
    </lineage>
</organism>
<keyword evidence="2" id="KW-0732">Signal</keyword>
<dbReference type="SMART" id="SM00871">
    <property type="entry name" value="AraC_E_bind"/>
    <property type="match status" value="1"/>
</dbReference>
<evidence type="ECO:0000256" key="2">
    <source>
        <dbReference type="SAM" id="SignalP"/>
    </source>
</evidence>
<proteinExistence type="predicted"/>
<accession>A0ABV7LD56</accession>
<evidence type="ECO:0000313" key="4">
    <source>
        <dbReference type="EMBL" id="MFC3265580.1"/>
    </source>
</evidence>
<dbReference type="Proteomes" id="UP001595536">
    <property type="component" value="Unassembled WGS sequence"/>
</dbReference>
<feature type="compositionally biased region" description="Low complexity" evidence="1">
    <location>
        <begin position="19"/>
        <end position="50"/>
    </location>
</feature>
<dbReference type="InterPro" id="IPR029442">
    <property type="entry name" value="GyrI-like"/>
</dbReference>
<feature type="domain" description="AraC effector-binding" evidence="3">
    <location>
        <begin position="105"/>
        <end position="258"/>
    </location>
</feature>
<dbReference type="SUPFAM" id="SSF55136">
    <property type="entry name" value="Probable bacterial effector-binding domain"/>
    <property type="match status" value="1"/>
</dbReference>
<sequence length="333" mass="33468">MAALLAGVMMFPGHGAFAQAAAASPPAGAQEGAPQPGAAPGTGAEGRAPARVGTDEAEGADEDAATLPGDEAPPRRGASSPPPAPRGPSAYAGLETVLPTPAEAGHIDVVELPARDAAILSGRSSWDDGFRSLFDSFDALAAELARIGVKPAGRPLAVFVSTDEAGFSYEAMAPVAAPPADPAKAGGGVRFGKTPSGKAIRFTHKAPYDEIDATYEAITAYLDSKGIEAEDAFIEEYASDPKDPSDPTLQINIYIRPKAGGGRPAGAPEEGGHGHDHDHGVAPGHDHGPGPDAGGDAGKTPAPDQDQPPSRGQSPGEGQAPGRDGGGADPQRR</sequence>
<feature type="region of interest" description="Disordered" evidence="1">
    <location>
        <begin position="257"/>
        <end position="333"/>
    </location>
</feature>
<reference evidence="5" key="1">
    <citation type="journal article" date="2019" name="Int. J. Syst. Evol. Microbiol.">
        <title>The Global Catalogue of Microorganisms (GCM) 10K type strain sequencing project: providing services to taxonomists for standard genome sequencing and annotation.</title>
        <authorList>
            <consortium name="The Broad Institute Genomics Platform"/>
            <consortium name="The Broad Institute Genome Sequencing Center for Infectious Disease"/>
            <person name="Wu L."/>
            <person name="Ma J."/>
        </authorList>
    </citation>
    <scope>NUCLEOTIDE SEQUENCE [LARGE SCALE GENOMIC DNA]</scope>
    <source>
        <strain evidence="5">CCM 7941</strain>
    </source>
</reference>
<dbReference type="EMBL" id="JBHRUV010000017">
    <property type="protein sequence ID" value="MFC3265580.1"/>
    <property type="molecule type" value="Genomic_DNA"/>
</dbReference>
<dbReference type="RefSeq" id="WP_376831575.1">
    <property type="nucleotide sequence ID" value="NZ_JBHLWR010000006.1"/>
</dbReference>
<feature type="compositionally biased region" description="Basic and acidic residues" evidence="1">
    <location>
        <begin position="270"/>
        <end position="289"/>
    </location>
</feature>
<evidence type="ECO:0000259" key="3">
    <source>
        <dbReference type="SMART" id="SM00871"/>
    </source>
</evidence>
<feature type="chain" id="PRO_5047302922" evidence="2">
    <location>
        <begin position="21"/>
        <end position="333"/>
    </location>
</feature>
<dbReference type="Pfam" id="PF06445">
    <property type="entry name" value="GyrI-like"/>
    <property type="match status" value="1"/>
</dbReference>
<keyword evidence="5" id="KW-1185">Reference proteome</keyword>
<gene>
    <name evidence="4" type="ORF">ACFOEX_04265</name>
</gene>
<name>A0ABV7LD56_9HYPH</name>
<dbReference type="InterPro" id="IPR010499">
    <property type="entry name" value="AraC_E-bd"/>
</dbReference>
<feature type="signal peptide" evidence="2">
    <location>
        <begin position="1"/>
        <end position="20"/>
    </location>
</feature>
<dbReference type="Gene3D" id="3.20.80.10">
    <property type="entry name" value="Regulatory factor, effector binding domain"/>
    <property type="match status" value="1"/>
</dbReference>
<evidence type="ECO:0000313" key="5">
    <source>
        <dbReference type="Proteomes" id="UP001595536"/>
    </source>
</evidence>